<dbReference type="InterPro" id="IPR050224">
    <property type="entry name" value="TALE_homeobox"/>
</dbReference>
<feature type="coiled-coil region" evidence="9">
    <location>
        <begin position="289"/>
        <end position="316"/>
    </location>
</feature>
<evidence type="ECO:0000256" key="8">
    <source>
        <dbReference type="PROSITE-ProRule" id="PRU00108"/>
    </source>
</evidence>
<dbReference type="InterPro" id="IPR001356">
    <property type="entry name" value="HD"/>
</dbReference>
<feature type="compositionally biased region" description="Low complexity" evidence="10">
    <location>
        <begin position="555"/>
        <end position="573"/>
    </location>
</feature>
<dbReference type="GO" id="GO:0006355">
    <property type="term" value="P:regulation of DNA-templated transcription"/>
    <property type="evidence" value="ECO:0007669"/>
    <property type="project" value="InterPro"/>
</dbReference>
<dbReference type="STRING" id="3818.A0A445E1D6"/>
<dbReference type="SMART" id="SM00389">
    <property type="entry name" value="HOX"/>
    <property type="match status" value="1"/>
</dbReference>
<sequence length="767" mass="84369">MATYFHGGNNNNNSGSSDIHHHQSSAEGGGLQTLFLMNPNNYVPFSSDTAQNPTPNMLFLNPNNSTTTPHALNLASLSHAPPQQQIIGVASNNILGPAGGGNEISGFHGFVGPTPRVHHYNWRSIMDQTDLSSSSSSVVAATVTVLPNNYSEHTVTTATTEMEFHRARVHQSHHHPQGLSLSLSSQQLPFRSFSNAGGALNSVVLGSKFLKAAQELLDEAVNVGNDNKVDYSNNKEKMKGNKNVESTSDGGGDDNRSSGGGSGGENSGGDNKEGSELNTAQRQELHMNKSKLVTMLDEVEQRYREYKQQMQIVTSSFEEAAGYGAARAYTALALKTISKQFRCLKDAICLQIKTTGKTLGEDNCMGVKMEGSRLRFIDHNLRQQRALQQLGMIQHNAWRPQRGLPERAVSILQAWLFEHFLHPKVKFIGGNSSYYPKDSDKVMLARQTGLTRSQVSNWFINARVRLWKPMVEEMYLEEIKDQQHNNNNGSQDDDDDDIDTTTNKKKKKKLIRESSNKELWSSSSSQLEQPPCSSSAIRLDHLNTNQNNTTPMTEISPNSNNNNNSISTSPLNLRNPHHEIMNSPGSILSVDMEMKPIRETNSNNNNVNFGIELGNPNKDGYPLMASFGNENHDGGGGSGSGYGSTTFSMDDIGRFHQQLVAPRFHGNGVSLTLGLPPSDNNNTNNNFPSQQVGFLSSHNMHLGGGRIHHHHHEIEAATNDDEFCGMKNNATTPSSHSGTSYDHNNNNIDMQNPKRFASHQLLRDFVA</sequence>
<feature type="domain" description="Homeobox" evidence="11">
    <location>
        <begin position="435"/>
        <end position="469"/>
    </location>
</feature>
<dbReference type="EMBL" id="SDMP01000003">
    <property type="protein sequence ID" value="RYR69247.1"/>
    <property type="molecule type" value="Genomic_DNA"/>
</dbReference>
<reference evidence="12 13" key="1">
    <citation type="submission" date="2019-01" db="EMBL/GenBank/DDBJ databases">
        <title>Sequencing of cultivated peanut Arachis hypogaea provides insights into genome evolution and oil improvement.</title>
        <authorList>
            <person name="Chen X."/>
        </authorList>
    </citation>
    <scope>NUCLEOTIDE SEQUENCE [LARGE SCALE GENOMIC DNA]</scope>
    <source>
        <strain evidence="13">cv. Fuhuasheng</strain>
        <tissue evidence="12">Leaves</tissue>
    </source>
</reference>
<comment type="caution">
    <text evidence="12">The sequence shown here is derived from an EMBL/GenBank/DDBJ whole genome shotgun (WGS) entry which is preliminary data.</text>
</comment>
<accession>A0A445E1D6</accession>
<feature type="region of interest" description="Disordered" evidence="10">
    <location>
        <begin position="1"/>
        <end position="26"/>
    </location>
</feature>
<dbReference type="Gene3D" id="1.10.10.60">
    <property type="entry name" value="Homeodomain-like"/>
    <property type="match status" value="1"/>
</dbReference>
<evidence type="ECO:0000256" key="6">
    <source>
        <dbReference type="ARBA" id="ARBA00023163"/>
    </source>
</evidence>
<keyword evidence="9" id="KW-0175">Coiled coil</keyword>
<keyword evidence="7 8" id="KW-0539">Nucleus</keyword>
<feature type="region of interest" description="Disordered" evidence="10">
    <location>
        <begin position="729"/>
        <end position="755"/>
    </location>
</feature>
<dbReference type="AlphaFoldDB" id="A0A445E1D6"/>
<protein>
    <recommendedName>
        <fullName evidence="11">Homeobox domain-containing protein</fullName>
    </recommendedName>
</protein>
<dbReference type="Pfam" id="PF07526">
    <property type="entry name" value="POX"/>
    <property type="match status" value="1"/>
</dbReference>
<keyword evidence="6" id="KW-0804">Transcription</keyword>
<dbReference type="GO" id="GO:0003677">
    <property type="term" value="F:DNA binding"/>
    <property type="evidence" value="ECO:0007669"/>
    <property type="project" value="UniProtKB-UniRule"/>
</dbReference>
<evidence type="ECO:0000256" key="1">
    <source>
        <dbReference type="ARBA" id="ARBA00004123"/>
    </source>
</evidence>
<feature type="compositionally biased region" description="Gly residues" evidence="10">
    <location>
        <begin position="258"/>
        <end position="267"/>
    </location>
</feature>
<name>A0A445E1D6_ARAHY</name>
<comment type="subcellular location">
    <subcellularLocation>
        <location evidence="1 8">Nucleus</location>
    </subcellularLocation>
</comment>
<dbReference type="InterPro" id="IPR008422">
    <property type="entry name" value="KN_HD"/>
</dbReference>
<comment type="similarity">
    <text evidence="2">Belongs to the TALE/BELL homeobox family.</text>
</comment>
<evidence type="ECO:0000256" key="3">
    <source>
        <dbReference type="ARBA" id="ARBA00023015"/>
    </source>
</evidence>
<dbReference type="InterPro" id="IPR006563">
    <property type="entry name" value="POX_dom"/>
</dbReference>
<feature type="compositionally biased region" description="Low complexity" evidence="10">
    <location>
        <begin position="517"/>
        <end position="535"/>
    </location>
</feature>
<evidence type="ECO:0000259" key="11">
    <source>
        <dbReference type="PROSITE" id="PS50071"/>
    </source>
</evidence>
<feature type="region of interest" description="Disordered" evidence="10">
    <location>
        <begin position="482"/>
        <end position="575"/>
    </location>
</feature>
<feature type="compositionally biased region" description="Polar residues" evidence="10">
    <location>
        <begin position="729"/>
        <end position="750"/>
    </location>
</feature>
<evidence type="ECO:0000313" key="12">
    <source>
        <dbReference type="EMBL" id="RYR69247.1"/>
    </source>
</evidence>
<evidence type="ECO:0000256" key="9">
    <source>
        <dbReference type="SAM" id="Coils"/>
    </source>
</evidence>
<evidence type="ECO:0000256" key="5">
    <source>
        <dbReference type="ARBA" id="ARBA00023155"/>
    </source>
</evidence>
<gene>
    <name evidence="12" type="ORF">Ahy_A03g015795</name>
</gene>
<evidence type="ECO:0000256" key="10">
    <source>
        <dbReference type="SAM" id="MobiDB-lite"/>
    </source>
</evidence>
<evidence type="ECO:0000256" key="7">
    <source>
        <dbReference type="ARBA" id="ARBA00023242"/>
    </source>
</evidence>
<dbReference type="CDD" id="cd00086">
    <property type="entry name" value="homeodomain"/>
    <property type="match status" value="1"/>
</dbReference>
<proteinExistence type="inferred from homology"/>
<feature type="compositionally biased region" description="Basic and acidic residues" evidence="10">
    <location>
        <begin position="227"/>
        <end position="239"/>
    </location>
</feature>
<keyword evidence="5 8" id="KW-0371">Homeobox</keyword>
<feature type="DNA-binding region" description="Homeobox" evidence="8">
    <location>
        <begin position="437"/>
        <end position="470"/>
    </location>
</feature>
<keyword evidence="13" id="KW-1185">Reference proteome</keyword>
<dbReference type="GO" id="GO:0005634">
    <property type="term" value="C:nucleus"/>
    <property type="evidence" value="ECO:0007669"/>
    <property type="project" value="UniProtKB-SubCell"/>
</dbReference>
<dbReference type="PROSITE" id="PS50071">
    <property type="entry name" value="HOMEOBOX_2"/>
    <property type="match status" value="1"/>
</dbReference>
<feature type="compositionally biased region" description="Polar residues" evidence="10">
    <location>
        <begin position="542"/>
        <end position="553"/>
    </location>
</feature>
<evidence type="ECO:0000256" key="2">
    <source>
        <dbReference type="ARBA" id="ARBA00006454"/>
    </source>
</evidence>
<keyword evidence="4 8" id="KW-0238">DNA-binding</keyword>
<dbReference type="PANTHER" id="PTHR11850">
    <property type="entry name" value="HOMEOBOX PROTEIN TRANSCRIPTION FACTORS"/>
    <property type="match status" value="1"/>
</dbReference>
<evidence type="ECO:0000256" key="4">
    <source>
        <dbReference type="ARBA" id="ARBA00023125"/>
    </source>
</evidence>
<evidence type="ECO:0000313" key="13">
    <source>
        <dbReference type="Proteomes" id="UP000289738"/>
    </source>
</evidence>
<organism evidence="12 13">
    <name type="scientific">Arachis hypogaea</name>
    <name type="common">Peanut</name>
    <dbReference type="NCBI Taxonomy" id="3818"/>
    <lineage>
        <taxon>Eukaryota</taxon>
        <taxon>Viridiplantae</taxon>
        <taxon>Streptophyta</taxon>
        <taxon>Embryophyta</taxon>
        <taxon>Tracheophyta</taxon>
        <taxon>Spermatophyta</taxon>
        <taxon>Magnoliopsida</taxon>
        <taxon>eudicotyledons</taxon>
        <taxon>Gunneridae</taxon>
        <taxon>Pentapetalae</taxon>
        <taxon>rosids</taxon>
        <taxon>fabids</taxon>
        <taxon>Fabales</taxon>
        <taxon>Fabaceae</taxon>
        <taxon>Papilionoideae</taxon>
        <taxon>50 kb inversion clade</taxon>
        <taxon>dalbergioids sensu lato</taxon>
        <taxon>Dalbergieae</taxon>
        <taxon>Pterocarpus clade</taxon>
        <taxon>Arachis</taxon>
    </lineage>
</organism>
<dbReference type="SUPFAM" id="SSF46689">
    <property type="entry name" value="Homeodomain-like"/>
    <property type="match status" value="1"/>
</dbReference>
<keyword evidence="3" id="KW-0805">Transcription regulation</keyword>
<feature type="compositionally biased region" description="Low complexity" evidence="10">
    <location>
        <begin position="7"/>
        <end position="17"/>
    </location>
</feature>
<feature type="region of interest" description="Disordered" evidence="10">
    <location>
        <begin position="225"/>
        <end position="275"/>
    </location>
</feature>
<dbReference type="SMART" id="SM00574">
    <property type="entry name" value="POX"/>
    <property type="match status" value="1"/>
</dbReference>
<dbReference type="Pfam" id="PF05920">
    <property type="entry name" value="Homeobox_KN"/>
    <property type="match status" value="1"/>
</dbReference>
<dbReference type="Proteomes" id="UP000289738">
    <property type="component" value="Chromosome A03"/>
</dbReference>
<dbReference type="InterPro" id="IPR009057">
    <property type="entry name" value="Homeodomain-like_sf"/>
</dbReference>